<evidence type="ECO:0000313" key="1">
    <source>
        <dbReference type="EMBL" id="GAA1499531.1"/>
    </source>
</evidence>
<dbReference type="Proteomes" id="UP001501470">
    <property type="component" value="Unassembled WGS sequence"/>
</dbReference>
<proteinExistence type="predicted"/>
<protein>
    <submittedName>
        <fullName evidence="1">Uncharacterized protein</fullName>
    </submittedName>
</protein>
<gene>
    <name evidence="1" type="ORF">GCM10009827_001800</name>
</gene>
<evidence type="ECO:0000313" key="2">
    <source>
        <dbReference type="Proteomes" id="UP001501470"/>
    </source>
</evidence>
<reference evidence="2" key="1">
    <citation type="journal article" date="2019" name="Int. J. Syst. Evol. Microbiol.">
        <title>The Global Catalogue of Microorganisms (GCM) 10K type strain sequencing project: providing services to taxonomists for standard genome sequencing and annotation.</title>
        <authorList>
            <consortium name="The Broad Institute Genomics Platform"/>
            <consortium name="The Broad Institute Genome Sequencing Center for Infectious Disease"/>
            <person name="Wu L."/>
            <person name="Ma J."/>
        </authorList>
    </citation>
    <scope>NUCLEOTIDE SEQUENCE [LARGE SCALE GENOMIC DNA]</scope>
    <source>
        <strain evidence="2">JCM 15933</strain>
    </source>
</reference>
<organism evidence="1 2">
    <name type="scientific">Dactylosporangium maewongense</name>
    <dbReference type="NCBI Taxonomy" id="634393"/>
    <lineage>
        <taxon>Bacteria</taxon>
        <taxon>Bacillati</taxon>
        <taxon>Actinomycetota</taxon>
        <taxon>Actinomycetes</taxon>
        <taxon>Micromonosporales</taxon>
        <taxon>Micromonosporaceae</taxon>
        <taxon>Dactylosporangium</taxon>
    </lineage>
</organism>
<sequence>MGERRGWAGVAVVAVRGFRADEAAGRIGGYYGSGDARVLVGCVVAPVVSEPWSCAGVEAVVRCWAVVGVVVSAGVAAVAVRGSWVGDERGRVGALAVRLLGGL</sequence>
<comment type="caution">
    <text evidence="1">The sequence shown here is derived from an EMBL/GenBank/DDBJ whole genome shotgun (WGS) entry which is preliminary data.</text>
</comment>
<accession>A0ABP4K837</accession>
<keyword evidence="2" id="KW-1185">Reference proteome</keyword>
<dbReference type="EMBL" id="BAAAQD010000001">
    <property type="protein sequence ID" value="GAA1499531.1"/>
    <property type="molecule type" value="Genomic_DNA"/>
</dbReference>
<name>A0ABP4K837_9ACTN</name>